<evidence type="ECO:0000256" key="2">
    <source>
        <dbReference type="ARBA" id="ARBA00023015"/>
    </source>
</evidence>
<dbReference type="PANTHER" id="PTHR32467">
    <property type="entry name" value="AP2-LIKE ETHYLENE-RESPONSIVE TRANSCRIPTION FACTOR"/>
    <property type="match status" value="1"/>
</dbReference>
<sequence length="1047" mass="115985">MIMELAMVNNMQDVNGNERFISVAPTWATITSAVRFHDKRQQAVDHEEDAAGRLTATLQFPLGAAVPGQLQSFDHARLFLLDDNLIHRDHAGDVSLNFQEVLNSLISPTDLQTIEYHESQQDELYCTSDHTAYCILDRSAGGGNPGEEGILSQAMYNNNIMLPEAAADHETNLPFIDLRDMSQSDDLQHLNHTYISCTHSRSDGDEGVQPSLTTQQMMIPVASFQTPLVFLTDSTVCGSRLLAEYSAVTHSVFAENGDEPIDQSTRPSNSLPPNTSSPPARKKRKRMLPMNSAVSLEAAESNQVADAECEVDSHGCKLDDSLLGDETWRRLWDVDMNLKCGEQENIQDEEFSSNLRNSETHTVKKGVAQNQHDAECLWHSGPEDAPQEISPHIQPGDSYTLETPTNSKVMYITCSATEQRPCETMVGVEESTELAKDPEDMAPRNDTLMKLMGWSTEEASYEHEMPLNSCTSCWQLDEAQYEVQLPSLLESGRESSEKHWGCIPVIAERSIDCMDRESLLPSQHPGASSVEESIKGFFNDVPASSPNLNKRMTHSGGLEEIASSILNEGYPPEGCCAEDTGKGVLKTFISTGVNALSSLSPNGTIGLLEKFPQGQMELLNSPSNQLGYQESKLIVGHLMTSEATSIAREMGESWSTPSDLQTSVPDLKKKSLLNLQDVQILPAVITQRVSKLEVAKEKQRPPRNRCKKPKGTRSEQALPDYNQIRGIPRDQHSLTTMQPSGKNDSLSLKSEGIDGEEKGGERPLIVVKTSDSASKRSSQYRGVTRHRYTGRYEAHLWDNSKVKTGAYQNEEQAARAHDSAALKYWGPGAFINFPIDEYKDQLSAMENFTKEEYILLIRRRSPGFARGRSKYRGVTRHHQDGRWEARIGREPGAKYHYLGIFDTQEEAAMAYDRAAVECRGVNAVTNFQLSSHLGEINKSPSHPAVPHGGEKSSEADSQGPAYDPNHEPAVSGTSLQKLREEDLSMSSQVLNSIDWLSPSVVLRIPMYRSRVLLPPSCELEGMITKAFEALEGRVIMGTTRNLSKVTV</sequence>
<feature type="region of interest" description="Disordered" evidence="6">
    <location>
        <begin position="692"/>
        <end position="765"/>
    </location>
</feature>
<feature type="compositionally biased region" description="Basic and acidic residues" evidence="6">
    <location>
        <begin position="751"/>
        <end position="761"/>
    </location>
</feature>
<dbReference type="InterPro" id="IPR036955">
    <property type="entry name" value="AP2/ERF_dom_sf"/>
</dbReference>
<feature type="region of interest" description="Disordered" evidence="6">
    <location>
        <begin position="257"/>
        <end position="287"/>
    </location>
</feature>
<feature type="compositionally biased region" description="Polar residues" evidence="6">
    <location>
        <begin position="733"/>
        <end position="748"/>
    </location>
</feature>
<dbReference type="Gene3D" id="3.30.730.10">
    <property type="entry name" value="AP2/ERF domain"/>
    <property type="match status" value="2"/>
</dbReference>
<organism evidence="8 9">
    <name type="scientific">Sphagnum troendelagicum</name>
    <dbReference type="NCBI Taxonomy" id="128251"/>
    <lineage>
        <taxon>Eukaryota</taxon>
        <taxon>Viridiplantae</taxon>
        <taxon>Streptophyta</taxon>
        <taxon>Embryophyta</taxon>
        <taxon>Bryophyta</taxon>
        <taxon>Sphagnophytina</taxon>
        <taxon>Sphagnopsida</taxon>
        <taxon>Sphagnales</taxon>
        <taxon>Sphagnaceae</taxon>
        <taxon>Sphagnum</taxon>
    </lineage>
</organism>
<feature type="domain" description="AP2/ERF" evidence="7">
    <location>
        <begin position="779"/>
        <end position="834"/>
    </location>
</feature>
<keyword evidence="3" id="KW-0238">DNA-binding</keyword>
<keyword evidence="4" id="KW-0804">Transcription</keyword>
<dbReference type="PANTHER" id="PTHR32467:SF172">
    <property type="entry name" value="OS09G0423800 PROTEIN"/>
    <property type="match status" value="1"/>
</dbReference>
<keyword evidence="2" id="KW-0805">Transcription regulation</keyword>
<feature type="region of interest" description="Disordered" evidence="6">
    <location>
        <begin position="935"/>
        <end position="974"/>
    </location>
</feature>
<dbReference type="EMBL" id="OZ019894">
    <property type="protein sequence ID" value="CAK9216287.1"/>
    <property type="molecule type" value="Genomic_DNA"/>
</dbReference>
<reference evidence="8" key="1">
    <citation type="submission" date="2024-02" db="EMBL/GenBank/DDBJ databases">
        <authorList>
            <consortium name="ELIXIR-Norway"/>
            <consortium name="Elixir Norway"/>
        </authorList>
    </citation>
    <scope>NUCLEOTIDE SEQUENCE</scope>
</reference>
<dbReference type="InterPro" id="IPR016177">
    <property type="entry name" value="DNA-bd_dom_sf"/>
</dbReference>
<dbReference type="Proteomes" id="UP001497512">
    <property type="component" value="Chromosome 2"/>
</dbReference>
<evidence type="ECO:0000256" key="6">
    <source>
        <dbReference type="SAM" id="MobiDB-lite"/>
    </source>
</evidence>
<keyword evidence="5" id="KW-0539">Nucleus</keyword>
<gene>
    <name evidence="8" type="ORF">CSSPTR1EN2_LOCUS13395</name>
</gene>
<evidence type="ECO:0000313" key="8">
    <source>
        <dbReference type="EMBL" id="CAK9216287.1"/>
    </source>
</evidence>
<dbReference type="PROSITE" id="PS51032">
    <property type="entry name" value="AP2_ERF"/>
    <property type="match status" value="2"/>
</dbReference>
<accession>A0ABP0UAS7</accession>
<dbReference type="CDD" id="cd00018">
    <property type="entry name" value="AP2"/>
    <property type="match status" value="2"/>
</dbReference>
<keyword evidence="9" id="KW-1185">Reference proteome</keyword>
<protein>
    <recommendedName>
        <fullName evidence="7">AP2/ERF domain-containing protein</fullName>
    </recommendedName>
</protein>
<feature type="compositionally biased region" description="Basic residues" evidence="6">
    <location>
        <begin position="701"/>
        <end position="711"/>
    </location>
</feature>
<dbReference type="SMART" id="SM00380">
    <property type="entry name" value="AP2"/>
    <property type="match status" value="2"/>
</dbReference>
<evidence type="ECO:0000256" key="4">
    <source>
        <dbReference type="ARBA" id="ARBA00023163"/>
    </source>
</evidence>
<comment type="subcellular location">
    <subcellularLocation>
        <location evidence="1">Nucleus</location>
    </subcellularLocation>
</comment>
<proteinExistence type="predicted"/>
<evidence type="ECO:0000256" key="1">
    <source>
        <dbReference type="ARBA" id="ARBA00004123"/>
    </source>
</evidence>
<evidence type="ECO:0000313" key="9">
    <source>
        <dbReference type="Proteomes" id="UP001497512"/>
    </source>
</evidence>
<evidence type="ECO:0000256" key="3">
    <source>
        <dbReference type="ARBA" id="ARBA00023125"/>
    </source>
</evidence>
<feature type="domain" description="AP2/ERF" evidence="7">
    <location>
        <begin position="870"/>
        <end position="928"/>
    </location>
</feature>
<evidence type="ECO:0000256" key="5">
    <source>
        <dbReference type="ARBA" id="ARBA00023242"/>
    </source>
</evidence>
<evidence type="ECO:0000259" key="7">
    <source>
        <dbReference type="PROSITE" id="PS51032"/>
    </source>
</evidence>
<dbReference type="SUPFAM" id="SSF54171">
    <property type="entry name" value="DNA-binding domain"/>
    <property type="match status" value="2"/>
</dbReference>
<feature type="compositionally biased region" description="Low complexity" evidence="6">
    <location>
        <begin position="264"/>
        <end position="279"/>
    </location>
</feature>
<dbReference type="InterPro" id="IPR001471">
    <property type="entry name" value="AP2/ERF_dom"/>
</dbReference>
<dbReference type="Pfam" id="PF00847">
    <property type="entry name" value="AP2"/>
    <property type="match status" value="1"/>
</dbReference>
<name>A0ABP0UAS7_9BRYO</name>